<proteinExistence type="predicted"/>
<sequence length="65" mass="7711">MFCQGIETIEMINISVSFTLRRQYFTKKTVNRRDISKAGYQNCVYSFKTSLIRDWIKVCVYCLSL</sequence>
<accession>A0A0E9VG78</accession>
<dbReference type="EMBL" id="GBXM01032369">
    <property type="protein sequence ID" value="JAH76208.1"/>
    <property type="molecule type" value="Transcribed_RNA"/>
</dbReference>
<name>A0A0E9VG78_ANGAN</name>
<reference evidence="1" key="1">
    <citation type="submission" date="2014-11" db="EMBL/GenBank/DDBJ databases">
        <authorList>
            <person name="Amaro Gonzalez C."/>
        </authorList>
    </citation>
    <scope>NUCLEOTIDE SEQUENCE</scope>
</reference>
<dbReference type="AlphaFoldDB" id="A0A0E9VG78"/>
<reference evidence="1" key="2">
    <citation type="journal article" date="2015" name="Fish Shellfish Immunol.">
        <title>Early steps in the European eel (Anguilla anguilla)-Vibrio vulnificus interaction in the gills: Role of the RtxA13 toxin.</title>
        <authorList>
            <person name="Callol A."/>
            <person name="Pajuelo D."/>
            <person name="Ebbesson L."/>
            <person name="Teles M."/>
            <person name="MacKenzie S."/>
            <person name="Amaro C."/>
        </authorList>
    </citation>
    <scope>NUCLEOTIDE SEQUENCE</scope>
</reference>
<protein>
    <submittedName>
        <fullName evidence="1">Uncharacterized protein</fullName>
    </submittedName>
</protein>
<evidence type="ECO:0000313" key="1">
    <source>
        <dbReference type="EMBL" id="JAH76208.1"/>
    </source>
</evidence>
<organism evidence="1">
    <name type="scientific">Anguilla anguilla</name>
    <name type="common">European freshwater eel</name>
    <name type="synonym">Muraena anguilla</name>
    <dbReference type="NCBI Taxonomy" id="7936"/>
    <lineage>
        <taxon>Eukaryota</taxon>
        <taxon>Metazoa</taxon>
        <taxon>Chordata</taxon>
        <taxon>Craniata</taxon>
        <taxon>Vertebrata</taxon>
        <taxon>Euteleostomi</taxon>
        <taxon>Actinopterygii</taxon>
        <taxon>Neopterygii</taxon>
        <taxon>Teleostei</taxon>
        <taxon>Anguilliformes</taxon>
        <taxon>Anguillidae</taxon>
        <taxon>Anguilla</taxon>
    </lineage>
</organism>